<organism evidence="3 4">
    <name type="scientific">Cynoglossus semilaevis</name>
    <name type="common">Tongue sole</name>
    <dbReference type="NCBI Taxonomy" id="244447"/>
    <lineage>
        <taxon>Eukaryota</taxon>
        <taxon>Metazoa</taxon>
        <taxon>Chordata</taxon>
        <taxon>Craniata</taxon>
        <taxon>Vertebrata</taxon>
        <taxon>Euteleostomi</taxon>
        <taxon>Actinopterygii</taxon>
        <taxon>Neopterygii</taxon>
        <taxon>Teleostei</taxon>
        <taxon>Neoteleostei</taxon>
        <taxon>Acanthomorphata</taxon>
        <taxon>Carangaria</taxon>
        <taxon>Pleuronectiformes</taxon>
        <taxon>Pleuronectoidei</taxon>
        <taxon>Cynoglossidae</taxon>
        <taxon>Cynoglossinae</taxon>
        <taxon>Cynoglossus</taxon>
    </lineage>
</organism>
<evidence type="ECO:0000313" key="4">
    <source>
        <dbReference type="Proteomes" id="UP000265120"/>
    </source>
</evidence>
<dbReference type="GeneTree" id="ENSGT00940000161757"/>
<protein>
    <recommendedName>
        <fullName evidence="2">FHA domain-containing protein</fullName>
    </recommendedName>
</protein>
<feature type="region of interest" description="Disordered" evidence="1">
    <location>
        <begin position="205"/>
        <end position="236"/>
    </location>
</feature>
<dbReference type="Proteomes" id="UP000265120">
    <property type="component" value="Chromosome 13"/>
</dbReference>
<dbReference type="Pfam" id="PF00498">
    <property type="entry name" value="FHA"/>
    <property type="match status" value="1"/>
</dbReference>
<evidence type="ECO:0000256" key="1">
    <source>
        <dbReference type="SAM" id="MobiDB-lite"/>
    </source>
</evidence>
<name>A0A3P8WTH9_CYNSE</name>
<dbReference type="PROSITE" id="PS50006">
    <property type="entry name" value="FHA_DOMAIN"/>
    <property type="match status" value="1"/>
</dbReference>
<dbReference type="OMA" id="PMRTICL"/>
<feature type="region of interest" description="Disordered" evidence="1">
    <location>
        <begin position="1"/>
        <end position="26"/>
    </location>
</feature>
<proteinExistence type="predicted"/>
<keyword evidence="4" id="KW-1185">Reference proteome</keyword>
<reference evidence="3" key="2">
    <citation type="submission" date="2025-08" db="UniProtKB">
        <authorList>
            <consortium name="Ensembl"/>
        </authorList>
    </citation>
    <scope>IDENTIFICATION</scope>
</reference>
<dbReference type="InParanoid" id="A0A3P8WTH9"/>
<dbReference type="AlphaFoldDB" id="A0A3P8WTH9"/>
<reference evidence="3 4" key="1">
    <citation type="journal article" date="2014" name="Nat. Genet.">
        <title>Whole-genome sequence of a flatfish provides insights into ZW sex chromosome evolution and adaptation to a benthic lifestyle.</title>
        <authorList>
            <person name="Chen S."/>
            <person name="Zhang G."/>
            <person name="Shao C."/>
            <person name="Huang Q."/>
            <person name="Liu G."/>
            <person name="Zhang P."/>
            <person name="Song W."/>
            <person name="An N."/>
            <person name="Chalopin D."/>
            <person name="Volff J.N."/>
            <person name="Hong Y."/>
            <person name="Li Q."/>
            <person name="Sha Z."/>
            <person name="Zhou H."/>
            <person name="Xie M."/>
            <person name="Yu Q."/>
            <person name="Liu Y."/>
            <person name="Xiang H."/>
            <person name="Wang N."/>
            <person name="Wu K."/>
            <person name="Yang C."/>
            <person name="Zhou Q."/>
            <person name="Liao X."/>
            <person name="Yang L."/>
            <person name="Hu Q."/>
            <person name="Zhang J."/>
            <person name="Meng L."/>
            <person name="Jin L."/>
            <person name="Tian Y."/>
            <person name="Lian J."/>
            <person name="Yang J."/>
            <person name="Miao G."/>
            <person name="Liu S."/>
            <person name="Liang Z."/>
            <person name="Yan F."/>
            <person name="Li Y."/>
            <person name="Sun B."/>
            <person name="Zhang H."/>
            <person name="Zhang J."/>
            <person name="Zhu Y."/>
            <person name="Du M."/>
            <person name="Zhao Y."/>
            <person name="Schartl M."/>
            <person name="Tang Q."/>
            <person name="Wang J."/>
        </authorList>
    </citation>
    <scope>NUCLEOTIDE SEQUENCE</scope>
</reference>
<evidence type="ECO:0000259" key="2">
    <source>
        <dbReference type="PROSITE" id="PS50006"/>
    </source>
</evidence>
<dbReference type="CDD" id="cd22665">
    <property type="entry name" value="FHA_MDC1"/>
    <property type="match status" value="1"/>
</dbReference>
<accession>A0A3P8WTH9</accession>
<dbReference type="STRING" id="244447.ENSCSEP00000030743"/>
<sequence length="236" mass="25705">MDATQAISDSVLKSDESENEEEEEDDNRCRPVAKLCILRNEHIPETELHLFVGDNVLGRDPSSCTLPVPAPSISKKHVTISISVYSRRGRRSGVDLEALVWDLGSMNGTRKGRLKLTPNVRYALSDGDSLVLADIPCQFVSVNAVCLEKVTKTPVCKSFRIKESVPDSSGENVGDLNDCEELVNGDTKARTSTTKTAVQMNCLSVEQTPTQPEEILVPESDVDSDGEKDGDKVLGT</sequence>
<feature type="compositionally biased region" description="Basic and acidic residues" evidence="1">
    <location>
        <begin position="225"/>
        <end position="236"/>
    </location>
</feature>
<reference evidence="3" key="3">
    <citation type="submission" date="2025-09" db="UniProtKB">
        <authorList>
            <consortium name="Ensembl"/>
        </authorList>
    </citation>
    <scope>IDENTIFICATION</scope>
</reference>
<dbReference type="Ensembl" id="ENSCSET00000031149.1">
    <property type="protein sequence ID" value="ENSCSEP00000030743.1"/>
    <property type="gene ID" value="ENSCSEG00000019684.1"/>
</dbReference>
<dbReference type="InterPro" id="IPR008984">
    <property type="entry name" value="SMAD_FHA_dom_sf"/>
</dbReference>
<dbReference type="SUPFAM" id="SSF49879">
    <property type="entry name" value="SMAD/FHA domain"/>
    <property type="match status" value="1"/>
</dbReference>
<dbReference type="Gene3D" id="2.60.200.20">
    <property type="match status" value="1"/>
</dbReference>
<evidence type="ECO:0000313" key="3">
    <source>
        <dbReference type="Ensembl" id="ENSCSEP00000030743.1"/>
    </source>
</evidence>
<feature type="compositionally biased region" description="Acidic residues" evidence="1">
    <location>
        <begin position="17"/>
        <end position="26"/>
    </location>
</feature>
<feature type="domain" description="FHA" evidence="2">
    <location>
        <begin position="55"/>
        <end position="116"/>
    </location>
</feature>
<dbReference type="InterPro" id="IPR000253">
    <property type="entry name" value="FHA_dom"/>
</dbReference>